<organism evidence="1 2">
    <name type="scientific">Nocardia cyriacigeorgica</name>
    <dbReference type="NCBI Taxonomy" id="135487"/>
    <lineage>
        <taxon>Bacteria</taxon>
        <taxon>Bacillati</taxon>
        <taxon>Actinomycetota</taxon>
        <taxon>Actinomycetes</taxon>
        <taxon>Mycobacteriales</taxon>
        <taxon>Nocardiaceae</taxon>
        <taxon>Nocardia</taxon>
    </lineage>
</organism>
<dbReference type="InterPro" id="IPR025859">
    <property type="entry name" value="AurF/CmlI"/>
</dbReference>
<sequence>MTTDLTAAQTQRARQLLSSSVGNSYDPHVDIDWDAPLVEGKWFLSEKFCSLAGTELWDSLTMEQKLLCSREELAASIGNGIWTEHVLMTLVSRYIYDRDITSPEVQFALTEVADECRHMIMFARVLETIGTQPHRAPWKIQEAGRVLKHAAPTVVLWALLLLTEEIFERIQRELARDESVQPVVRAMSRIHVVEEARHIGFARAELARVLPRMSAPQRAALRTMVATSVPLFIDGLFSKEMYRRAGLDPKQARAAAKNNPVFREVFAWSAERVTDHYRSIGLIGGMSQKIWERAGVIR</sequence>
<dbReference type="EMBL" id="VBUU01000016">
    <property type="protein sequence ID" value="TLG08787.1"/>
    <property type="molecule type" value="Genomic_DNA"/>
</dbReference>
<proteinExistence type="predicted"/>
<dbReference type="InterPro" id="IPR009078">
    <property type="entry name" value="Ferritin-like_SF"/>
</dbReference>
<dbReference type="Proteomes" id="UP000308349">
    <property type="component" value="Unassembled WGS sequence"/>
</dbReference>
<dbReference type="Pfam" id="PF11583">
    <property type="entry name" value="AurF"/>
    <property type="match status" value="1"/>
</dbReference>
<comment type="caution">
    <text evidence="1">The sequence shown here is derived from an EMBL/GenBank/DDBJ whole genome shotgun (WGS) entry which is preliminary data.</text>
</comment>
<dbReference type="GO" id="GO:0016491">
    <property type="term" value="F:oxidoreductase activity"/>
    <property type="evidence" value="ECO:0007669"/>
    <property type="project" value="InterPro"/>
</dbReference>
<dbReference type="Gene3D" id="1.10.620.20">
    <property type="entry name" value="Ribonucleotide Reductase, subunit A"/>
    <property type="match status" value="1"/>
</dbReference>
<evidence type="ECO:0000313" key="2">
    <source>
        <dbReference type="Proteomes" id="UP000308349"/>
    </source>
</evidence>
<dbReference type="OrthoDB" id="786532at2"/>
<gene>
    <name evidence="1" type="ORF">FEK35_16525</name>
</gene>
<protein>
    <submittedName>
        <fullName evidence="1">Diiron oxygenase</fullName>
    </submittedName>
</protein>
<accession>A0A5R8PE41</accession>
<dbReference type="InterPro" id="IPR012348">
    <property type="entry name" value="RNR-like"/>
</dbReference>
<reference evidence="1 2" key="1">
    <citation type="submission" date="2019-05" db="EMBL/GenBank/DDBJ databases">
        <title>Genomes sequences of two Nocardia cyriacigeorgica environmental isolates, type strains Nocardia asteroides ATCC 19247 and Nocardia cyriacigeorgica DSM 44484.</title>
        <authorList>
            <person name="Vautrin F."/>
            <person name="Bergeron E."/>
            <person name="Dubost A."/>
            <person name="Abrouk D."/>
            <person name="Rodriguez Nava V."/>
            <person name="Pujic P."/>
        </authorList>
    </citation>
    <scope>NUCLEOTIDE SEQUENCE [LARGE SCALE GENOMIC DNA]</scope>
    <source>
        <strain evidence="1 2">EML 1456</strain>
    </source>
</reference>
<dbReference type="SUPFAM" id="SSF47240">
    <property type="entry name" value="Ferritin-like"/>
    <property type="match status" value="1"/>
</dbReference>
<name>A0A5R8PE41_9NOCA</name>
<dbReference type="RefSeq" id="WP_138456909.1">
    <property type="nucleotide sequence ID" value="NZ_VBUU01000016.1"/>
</dbReference>
<evidence type="ECO:0000313" key="1">
    <source>
        <dbReference type="EMBL" id="TLG08787.1"/>
    </source>
</evidence>
<dbReference type="AlphaFoldDB" id="A0A5R8PE41"/>